<feature type="compositionally biased region" description="Basic and acidic residues" evidence="6">
    <location>
        <begin position="426"/>
        <end position="446"/>
    </location>
</feature>
<evidence type="ECO:0000256" key="2">
    <source>
        <dbReference type="ARBA" id="ARBA00022692"/>
    </source>
</evidence>
<evidence type="ECO:0000256" key="3">
    <source>
        <dbReference type="ARBA" id="ARBA00022989"/>
    </source>
</evidence>
<evidence type="ECO:0000313" key="9">
    <source>
        <dbReference type="EMBL" id="KAF2849169.1"/>
    </source>
</evidence>
<comment type="subcellular location">
    <subcellularLocation>
        <location evidence="1">Membrane</location>
        <topology evidence="1">Multi-pass membrane protein</topology>
    </subcellularLocation>
</comment>
<evidence type="ECO:0000256" key="7">
    <source>
        <dbReference type="SAM" id="Phobius"/>
    </source>
</evidence>
<accession>A0A6A7B491</accession>
<evidence type="ECO:0000313" key="10">
    <source>
        <dbReference type="Proteomes" id="UP000799423"/>
    </source>
</evidence>
<comment type="similarity">
    <text evidence="5">Belongs to the SAT4 family.</text>
</comment>
<evidence type="ECO:0000256" key="1">
    <source>
        <dbReference type="ARBA" id="ARBA00004141"/>
    </source>
</evidence>
<feature type="transmembrane region" description="Helical" evidence="7">
    <location>
        <begin position="206"/>
        <end position="229"/>
    </location>
</feature>
<evidence type="ECO:0000256" key="4">
    <source>
        <dbReference type="ARBA" id="ARBA00023136"/>
    </source>
</evidence>
<feature type="transmembrane region" description="Helical" evidence="7">
    <location>
        <begin position="79"/>
        <end position="99"/>
    </location>
</feature>
<keyword evidence="3 7" id="KW-1133">Transmembrane helix</keyword>
<dbReference type="PANTHER" id="PTHR33048:SF129">
    <property type="entry name" value="INTEGRAL MEMBRANE PROTEIN-RELATED"/>
    <property type="match status" value="1"/>
</dbReference>
<keyword evidence="4 7" id="KW-0472">Membrane</keyword>
<keyword evidence="2 7" id="KW-0812">Transmembrane</keyword>
<dbReference type="InterPro" id="IPR052337">
    <property type="entry name" value="SAT4-like"/>
</dbReference>
<feature type="region of interest" description="Disordered" evidence="6">
    <location>
        <begin position="423"/>
        <end position="446"/>
    </location>
</feature>
<sequence>MADMAGLQSHVMDLVARSGGLHPPFEVIKSWPHPNHVDPEERGWEAPIALAIVMGITFIVYVARLWARVVISKSAGLDGIAMLPLIGLTISAVLAIRQYGFQWHVWDQTERTMITSREITLAIELNYLVSTTFIKVSILCFYRRITGSLTNIFVYSTWGSIIFCSVYGILFCFLIIFTCTPVVGFFHVYDTVWRASNALSCHDEGAIIVACAAISTIQDLVICMLPIFLIWNLKITQRQRFALCGIFGMGLITTICGILRTYYATYVYYYSYDITWYAYYGWVWTVLEAQLGVICASAPALKVFFQRYFKMPSSRAGYTATGSRNTPIVPSSRSRGYPLSNNLASQHSMTRSKIEGGGALDSDVPLSGIKVSQGLDVHVEERDDASQKSYASTRNLTSGYEDRGWGGKEGWMDGCRTVCAALKPGSMDESRNRSRERDVEQGVHAL</sequence>
<proteinExistence type="inferred from homology"/>
<feature type="transmembrane region" description="Helical" evidence="7">
    <location>
        <begin position="119"/>
        <end position="141"/>
    </location>
</feature>
<keyword evidence="10" id="KW-1185">Reference proteome</keyword>
<feature type="transmembrane region" description="Helical" evidence="7">
    <location>
        <begin position="241"/>
        <end position="262"/>
    </location>
</feature>
<feature type="domain" description="Rhodopsin" evidence="8">
    <location>
        <begin position="63"/>
        <end position="307"/>
    </location>
</feature>
<dbReference type="AlphaFoldDB" id="A0A6A7B491"/>
<feature type="transmembrane region" description="Helical" evidence="7">
    <location>
        <begin position="282"/>
        <end position="305"/>
    </location>
</feature>
<evidence type="ECO:0000256" key="5">
    <source>
        <dbReference type="ARBA" id="ARBA00038359"/>
    </source>
</evidence>
<feature type="transmembrane region" description="Helical" evidence="7">
    <location>
        <begin position="153"/>
        <end position="186"/>
    </location>
</feature>
<reference evidence="9" key="1">
    <citation type="submission" date="2020-01" db="EMBL/GenBank/DDBJ databases">
        <authorList>
            <consortium name="DOE Joint Genome Institute"/>
            <person name="Haridas S."/>
            <person name="Albert R."/>
            <person name="Binder M."/>
            <person name="Bloem J."/>
            <person name="Labutti K."/>
            <person name="Salamov A."/>
            <person name="Andreopoulos B."/>
            <person name="Baker S.E."/>
            <person name="Barry K."/>
            <person name="Bills G."/>
            <person name="Bluhm B.H."/>
            <person name="Cannon C."/>
            <person name="Castanera R."/>
            <person name="Culley D.E."/>
            <person name="Daum C."/>
            <person name="Ezra D."/>
            <person name="Gonzalez J.B."/>
            <person name="Henrissat B."/>
            <person name="Kuo A."/>
            <person name="Liang C."/>
            <person name="Lipzen A."/>
            <person name="Lutzoni F."/>
            <person name="Magnuson J."/>
            <person name="Mondo S."/>
            <person name="Nolan M."/>
            <person name="Ohm R."/>
            <person name="Pangilinan J."/>
            <person name="Park H.-J."/>
            <person name="Ramirez L."/>
            <person name="Alfaro M."/>
            <person name="Sun H."/>
            <person name="Tritt A."/>
            <person name="Yoshinaga Y."/>
            <person name="Zwiers L.-H."/>
            <person name="Turgeon B.G."/>
            <person name="Goodwin S.B."/>
            <person name="Spatafora J.W."/>
            <person name="Crous P.W."/>
            <person name="Grigoriev I.V."/>
        </authorList>
    </citation>
    <scope>NUCLEOTIDE SEQUENCE</scope>
    <source>
        <strain evidence="9">IPT5</strain>
    </source>
</reference>
<dbReference type="GO" id="GO:0016020">
    <property type="term" value="C:membrane"/>
    <property type="evidence" value="ECO:0007669"/>
    <property type="project" value="UniProtKB-SubCell"/>
</dbReference>
<gene>
    <name evidence="9" type="ORF">T440DRAFT_519420</name>
</gene>
<evidence type="ECO:0000259" key="8">
    <source>
        <dbReference type="Pfam" id="PF20684"/>
    </source>
</evidence>
<evidence type="ECO:0000256" key="6">
    <source>
        <dbReference type="SAM" id="MobiDB-lite"/>
    </source>
</evidence>
<dbReference type="OrthoDB" id="5329176at2759"/>
<dbReference type="InterPro" id="IPR049326">
    <property type="entry name" value="Rhodopsin_dom_fungi"/>
</dbReference>
<name>A0A6A7B491_9PLEO</name>
<dbReference type="PANTHER" id="PTHR33048">
    <property type="entry name" value="PTH11-LIKE INTEGRAL MEMBRANE PROTEIN (AFU_ORTHOLOGUE AFUA_5G11245)"/>
    <property type="match status" value="1"/>
</dbReference>
<organism evidence="9 10">
    <name type="scientific">Plenodomus tracheiphilus IPT5</name>
    <dbReference type="NCBI Taxonomy" id="1408161"/>
    <lineage>
        <taxon>Eukaryota</taxon>
        <taxon>Fungi</taxon>
        <taxon>Dikarya</taxon>
        <taxon>Ascomycota</taxon>
        <taxon>Pezizomycotina</taxon>
        <taxon>Dothideomycetes</taxon>
        <taxon>Pleosporomycetidae</taxon>
        <taxon>Pleosporales</taxon>
        <taxon>Pleosporineae</taxon>
        <taxon>Leptosphaeriaceae</taxon>
        <taxon>Plenodomus</taxon>
    </lineage>
</organism>
<feature type="transmembrane region" description="Helical" evidence="7">
    <location>
        <begin position="48"/>
        <end position="67"/>
    </location>
</feature>
<protein>
    <recommendedName>
        <fullName evidence="8">Rhodopsin domain-containing protein</fullName>
    </recommendedName>
</protein>
<dbReference type="Proteomes" id="UP000799423">
    <property type="component" value="Unassembled WGS sequence"/>
</dbReference>
<dbReference type="Pfam" id="PF20684">
    <property type="entry name" value="Fung_rhodopsin"/>
    <property type="match status" value="1"/>
</dbReference>
<dbReference type="EMBL" id="MU006313">
    <property type="protein sequence ID" value="KAF2849169.1"/>
    <property type="molecule type" value="Genomic_DNA"/>
</dbReference>